<sequence>MSALNVVRQVAKITEAVVVFKLFEQRGKNKENAKELCESIANTIVVVDTFVRMHGEPGASHFKEICGEMEKYLQEMAQSMNDVKRKHRGLKGVFSVDDFGDAIQTYRRRVDDLKTDFIMHSVGDCRLDVTQIMHSVGDCRLEVSQMHSLLKEAMAEAVDTSGAVRLRINIQRTAGGSLGLCRIPFMSAQMSRLLTPSFFSSSSFDSTDLEGTLYIKERYRYLRQRDVTETLASFSTDKALGMERRHRWATRDNGAPGQKHKTEWGRVDGLLMATEGSGTERNITTMFHNVENGGGLQTLHALKICPDVDAGCTASIAVRIVSSIVNVMIQDDNGPRILLQADFSKHLSCRHDRSAFVKPVLYRNSGESSPQAERQRWLMHHKALVGDVRPLQETLWTIQAHIYTMHQLFSVYHPNFSNPETDTVLLSLDGIPSFVLRRITILFTSNSFAFRSPSPSAKYNIILRQLLRILSSPAILARKGFNDLEADAWGPRGMLDIVRAMITTPVFLREPFRVHAIAMRVGSEEEAELTSKAYLYEEYHRISPKSLFKFQRRRKDQYLKGMEWDLGRRWRGRCSWDIDGSFGGGLSQELENMSYESGCEYTEILKLWWELSLTMAVALLFYLAPTKYDQVQMIFLWDD</sequence>
<dbReference type="GeneID" id="85353470"/>
<reference evidence="1" key="1">
    <citation type="submission" date="2023-06" db="EMBL/GenBank/DDBJ databases">
        <authorList>
            <consortium name="Lawrence Berkeley National Laboratory"/>
            <person name="Ahrendt S."/>
            <person name="Sahu N."/>
            <person name="Indic B."/>
            <person name="Wong-Bajracharya J."/>
            <person name="Merenyi Z."/>
            <person name="Ke H.-M."/>
            <person name="Monk M."/>
            <person name="Kocsube S."/>
            <person name="Drula E."/>
            <person name="Lipzen A."/>
            <person name="Balint B."/>
            <person name="Henrissat B."/>
            <person name="Andreopoulos B."/>
            <person name="Martin F.M."/>
            <person name="Harder C.B."/>
            <person name="Rigling D."/>
            <person name="Ford K.L."/>
            <person name="Foster G.D."/>
            <person name="Pangilinan J."/>
            <person name="Papanicolaou A."/>
            <person name="Barry K."/>
            <person name="LaButti K."/>
            <person name="Viragh M."/>
            <person name="Koriabine M."/>
            <person name="Yan M."/>
            <person name="Riley R."/>
            <person name="Champramary S."/>
            <person name="Plett K.L."/>
            <person name="Tsai I.J."/>
            <person name="Slot J."/>
            <person name="Sipos G."/>
            <person name="Plett J."/>
            <person name="Nagy L.G."/>
            <person name="Grigoriev I.V."/>
        </authorList>
    </citation>
    <scope>NUCLEOTIDE SEQUENCE</scope>
    <source>
        <strain evidence="1">CCBAS 213</strain>
    </source>
</reference>
<evidence type="ECO:0000313" key="1">
    <source>
        <dbReference type="EMBL" id="KAK0450479.1"/>
    </source>
</evidence>
<gene>
    <name evidence="1" type="ORF">EV420DRAFT_1482686</name>
</gene>
<comment type="caution">
    <text evidence="1">The sequence shown here is derived from an EMBL/GenBank/DDBJ whole genome shotgun (WGS) entry which is preliminary data.</text>
</comment>
<proteinExistence type="predicted"/>
<dbReference type="RefSeq" id="XP_060327350.1">
    <property type="nucleotide sequence ID" value="XM_060469922.1"/>
</dbReference>
<protein>
    <submittedName>
        <fullName evidence="1">Uncharacterized protein</fullName>
    </submittedName>
</protein>
<dbReference type="AlphaFoldDB" id="A0AA39JX90"/>
<evidence type="ECO:0000313" key="2">
    <source>
        <dbReference type="Proteomes" id="UP001175211"/>
    </source>
</evidence>
<dbReference type="EMBL" id="JAUEPS010000035">
    <property type="protein sequence ID" value="KAK0450479.1"/>
    <property type="molecule type" value="Genomic_DNA"/>
</dbReference>
<name>A0AA39JX90_ARMTA</name>
<dbReference type="Proteomes" id="UP001175211">
    <property type="component" value="Unassembled WGS sequence"/>
</dbReference>
<organism evidence="1 2">
    <name type="scientific">Armillaria tabescens</name>
    <name type="common">Ringless honey mushroom</name>
    <name type="synonym">Agaricus tabescens</name>
    <dbReference type="NCBI Taxonomy" id="1929756"/>
    <lineage>
        <taxon>Eukaryota</taxon>
        <taxon>Fungi</taxon>
        <taxon>Dikarya</taxon>
        <taxon>Basidiomycota</taxon>
        <taxon>Agaricomycotina</taxon>
        <taxon>Agaricomycetes</taxon>
        <taxon>Agaricomycetidae</taxon>
        <taxon>Agaricales</taxon>
        <taxon>Marasmiineae</taxon>
        <taxon>Physalacriaceae</taxon>
        <taxon>Desarmillaria</taxon>
    </lineage>
</organism>
<accession>A0AA39JX90</accession>
<keyword evidence="2" id="KW-1185">Reference proteome</keyword>